<evidence type="ECO:0000313" key="2">
    <source>
        <dbReference type="EMBL" id="MET4719914.1"/>
    </source>
</evidence>
<dbReference type="Proteomes" id="UP001549291">
    <property type="component" value="Unassembled WGS sequence"/>
</dbReference>
<evidence type="ECO:0000313" key="3">
    <source>
        <dbReference type="Proteomes" id="UP001549291"/>
    </source>
</evidence>
<dbReference type="EMBL" id="JBEPTQ010000002">
    <property type="protein sequence ID" value="MET4719914.1"/>
    <property type="molecule type" value="Genomic_DNA"/>
</dbReference>
<sequence length="57" mass="6405">MSEFDQLRTTTYAPQLRIAKALNWPALGIGVALVSLVAWDLALAWLAFKLCRIVFLQ</sequence>
<accession>A0ABV2RSP3</accession>
<keyword evidence="1" id="KW-1133">Transmembrane helix</keyword>
<keyword evidence="1" id="KW-0472">Membrane</keyword>
<name>A0ABV2RSP3_BRAJP</name>
<feature type="transmembrane region" description="Helical" evidence="1">
    <location>
        <begin position="24"/>
        <end position="48"/>
    </location>
</feature>
<gene>
    <name evidence="2" type="ORF">ABIF63_004020</name>
</gene>
<organism evidence="2 3">
    <name type="scientific">Bradyrhizobium japonicum</name>
    <dbReference type="NCBI Taxonomy" id="375"/>
    <lineage>
        <taxon>Bacteria</taxon>
        <taxon>Pseudomonadati</taxon>
        <taxon>Pseudomonadota</taxon>
        <taxon>Alphaproteobacteria</taxon>
        <taxon>Hyphomicrobiales</taxon>
        <taxon>Nitrobacteraceae</taxon>
        <taxon>Bradyrhizobium</taxon>
    </lineage>
</organism>
<proteinExistence type="predicted"/>
<evidence type="ECO:0000256" key="1">
    <source>
        <dbReference type="SAM" id="Phobius"/>
    </source>
</evidence>
<comment type="caution">
    <text evidence="2">The sequence shown here is derived from an EMBL/GenBank/DDBJ whole genome shotgun (WGS) entry which is preliminary data.</text>
</comment>
<keyword evidence="3" id="KW-1185">Reference proteome</keyword>
<reference evidence="2 3" key="1">
    <citation type="submission" date="2024-06" db="EMBL/GenBank/DDBJ databases">
        <title>Genomic Encyclopedia of Type Strains, Phase V (KMG-V): Genome sequencing to study the core and pangenomes of soil and plant-associated prokaryotes.</title>
        <authorList>
            <person name="Whitman W."/>
        </authorList>
    </citation>
    <scope>NUCLEOTIDE SEQUENCE [LARGE SCALE GENOMIC DNA]</scope>
    <source>
        <strain evidence="2 3">USDA 160</strain>
    </source>
</reference>
<protein>
    <submittedName>
        <fullName evidence="2">Uncharacterized protein</fullName>
    </submittedName>
</protein>
<keyword evidence="1" id="KW-0812">Transmembrane</keyword>